<protein>
    <submittedName>
        <fullName evidence="1">Uncharacterized protein</fullName>
    </submittedName>
</protein>
<proteinExistence type="predicted"/>
<organism evidence="1 2">
    <name type="scientific">Ophiobolus disseminans</name>
    <dbReference type="NCBI Taxonomy" id="1469910"/>
    <lineage>
        <taxon>Eukaryota</taxon>
        <taxon>Fungi</taxon>
        <taxon>Dikarya</taxon>
        <taxon>Ascomycota</taxon>
        <taxon>Pezizomycotina</taxon>
        <taxon>Dothideomycetes</taxon>
        <taxon>Pleosporomycetidae</taxon>
        <taxon>Pleosporales</taxon>
        <taxon>Pleosporineae</taxon>
        <taxon>Phaeosphaeriaceae</taxon>
        <taxon>Ophiobolus</taxon>
    </lineage>
</organism>
<dbReference type="OrthoDB" id="3669612at2759"/>
<name>A0A6A6ZZR3_9PLEO</name>
<sequence>MTLGGLETSTLTTSIHPLYQPDRWILEKFPKQEDVCRLVQPAVKLASEVLETKPVMSFFRRIMYIILRKKGGRTCLDREEPEETNEQDVAVQQALVARAKHLRILFGVIDLNYCSKTQAHGITLVSQKWFAEKVFIRGNVDKLPADDYKTHYIVINQAYIDYAKRQRPSASAAVRFIFSLAFTIVHETGHVLYCRNFDDGNEDYNEPYFDLDQHINDEKDGELGYALENVLFKDVGNPSFIKKPALTSNGIR</sequence>
<dbReference type="EMBL" id="MU006227">
    <property type="protein sequence ID" value="KAF2825927.1"/>
    <property type="molecule type" value="Genomic_DNA"/>
</dbReference>
<dbReference type="Proteomes" id="UP000799424">
    <property type="component" value="Unassembled WGS sequence"/>
</dbReference>
<evidence type="ECO:0000313" key="1">
    <source>
        <dbReference type="EMBL" id="KAF2825927.1"/>
    </source>
</evidence>
<evidence type="ECO:0000313" key="2">
    <source>
        <dbReference type="Proteomes" id="UP000799424"/>
    </source>
</evidence>
<accession>A0A6A6ZZR3</accession>
<dbReference type="AlphaFoldDB" id="A0A6A6ZZR3"/>
<gene>
    <name evidence="1" type="ORF">CC86DRAFT_294503</name>
</gene>
<keyword evidence="2" id="KW-1185">Reference proteome</keyword>
<reference evidence="1" key="1">
    <citation type="journal article" date="2020" name="Stud. Mycol.">
        <title>101 Dothideomycetes genomes: a test case for predicting lifestyles and emergence of pathogens.</title>
        <authorList>
            <person name="Haridas S."/>
            <person name="Albert R."/>
            <person name="Binder M."/>
            <person name="Bloem J."/>
            <person name="Labutti K."/>
            <person name="Salamov A."/>
            <person name="Andreopoulos B."/>
            <person name="Baker S."/>
            <person name="Barry K."/>
            <person name="Bills G."/>
            <person name="Bluhm B."/>
            <person name="Cannon C."/>
            <person name="Castanera R."/>
            <person name="Culley D."/>
            <person name="Daum C."/>
            <person name="Ezra D."/>
            <person name="Gonzalez J."/>
            <person name="Henrissat B."/>
            <person name="Kuo A."/>
            <person name="Liang C."/>
            <person name="Lipzen A."/>
            <person name="Lutzoni F."/>
            <person name="Magnuson J."/>
            <person name="Mondo S."/>
            <person name="Nolan M."/>
            <person name="Ohm R."/>
            <person name="Pangilinan J."/>
            <person name="Park H.-J."/>
            <person name="Ramirez L."/>
            <person name="Alfaro M."/>
            <person name="Sun H."/>
            <person name="Tritt A."/>
            <person name="Yoshinaga Y."/>
            <person name="Zwiers L.-H."/>
            <person name="Turgeon B."/>
            <person name="Goodwin S."/>
            <person name="Spatafora J."/>
            <person name="Crous P."/>
            <person name="Grigoriev I."/>
        </authorList>
    </citation>
    <scope>NUCLEOTIDE SEQUENCE</scope>
    <source>
        <strain evidence="1">CBS 113818</strain>
    </source>
</reference>